<dbReference type="PANTHER" id="PTHR22166:SF12">
    <property type="entry name" value="ENDOPLASMIC RETICULUM JUNCTION FORMATION PROTEIN LUNAPARK"/>
    <property type="match status" value="1"/>
</dbReference>
<comment type="function">
    <text evidence="1">Plays a role in determining ER morphology.</text>
</comment>
<keyword evidence="1" id="KW-0812">Transmembrane</keyword>
<dbReference type="Pfam" id="PF10058">
    <property type="entry name" value="Zn_ribbon_10"/>
    <property type="match status" value="1"/>
</dbReference>
<feature type="transmembrane region" description="Helical" evidence="1">
    <location>
        <begin position="105"/>
        <end position="128"/>
    </location>
</feature>
<evidence type="ECO:0000259" key="3">
    <source>
        <dbReference type="Pfam" id="PF10058"/>
    </source>
</evidence>
<accession>A0A0H5QUR2</accession>
<dbReference type="GO" id="GO:1903373">
    <property type="term" value="P:positive regulation of endoplasmic reticulum tubular network organization"/>
    <property type="evidence" value="ECO:0007669"/>
    <property type="project" value="UniProtKB-UniRule"/>
</dbReference>
<evidence type="ECO:0000256" key="1">
    <source>
        <dbReference type="RuleBase" id="RU367073"/>
    </source>
</evidence>
<evidence type="ECO:0000256" key="2">
    <source>
        <dbReference type="SAM" id="MobiDB-lite"/>
    </source>
</evidence>
<keyword evidence="1" id="KW-0863">Zinc-finger</keyword>
<name>A0A0H5QUR2_9EUKA</name>
<dbReference type="InterPro" id="IPR019273">
    <property type="entry name" value="Lunapark_Znf"/>
</dbReference>
<proteinExistence type="inferred from homology"/>
<comment type="domain">
    <text evidence="1">The C4-type zinc finger motif is necessary both for its ER three-way tubular junction localization and formation.</text>
</comment>
<dbReference type="PANTHER" id="PTHR22166">
    <property type="entry name" value="ENDOPLASMIC RETICULUM JUNCTION FORMATION PROTEIN LUNAPARK"/>
    <property type="match status" value="1"/>
</dbReference>
<dbReference type="AlphaFoldDB" id="A0A0H5QUR2"/>
<feature type="region of interest" description="Disordered" evidence="2">
    <location>
        <begin position="195"/>
        <end position="214"/>
    </location>
</feature>
<feature type="compositionally biased region" description="Polar residues" evidence="2">
    <location>
        <begin position="195"/>
        <end position="211"/>
    </location>
</feature>
<feature type="compositionally biased region" description="Basic and acidic residues" evidence="2">
    <location>
        <begin position="323"/>
        <end position="338"/>
    </location>
</feature>
<protein>
    <recommendedName>
        <fullName evidence="1">Endoplasmic reticulum junction formation protein lunapark</fullName>
    </recommendedName>
</protein>
<feature type="region of interest" description="Disordered" evidence="2">
    <location>
        <begin position="279"/>
        <end position="349"/>
    </location>
</feature>
<organism evidence="4">
    <name type="scientific">Spongospora subterranea</name>
    <dbReference type="NCBI Taxonomy" id="70186"/>
    <lineage>
        <taxon>Eukaryota</taxon>
        <taxon>Sar</taxon>
        <taxon>Rhizaria</taxon>
        <taxon>Endomyxa</taxon>
        <taxon>Phytomyxea</taxon>
        <taxon>Plasmodiophorida</taxon>
        <taxon>Plasmodiophoridae</taxon>
        <taxon>Spongospora</taxon>
    </lineage>
</organism>
<keyword evidence="1" id="KW-0256">Endoplasmic reticulum</keyword>
<dbReference type="GO" id="GO:0008270">
    <property type="term" value="F:zinc ion binding"/>
    <property type="evidence" value="ECO:0007669"/>
    <property type="project" value="UniProtKB-KW"/>
</dbReference>
<comment type="similarity">
    <text evidence="1">Belongs to the lunapark family.</text>
</comment>
<dbReference type="GO" id="GO:0071788">
    <property type="term" value="P:endoplasmic reticulum tubular network maintenance"/>
    <property type="evidence" value="ECO:0007669"/>
    <property type="project" value="UniProtKB-UniRule"/>
</dbReference>
<evidence type="ECO:0000313" key="4">
    <source>
        <dbReference type="EMBL" id="CRZ05733.1"/>
    </source>
</evidence>
<keyword evidence="1" id="KW-0472">Membrane</keyword>
<feature type="transmembrane region" description="Helical" evidence="1">
    <location>
        <begin position="82"/>
        <end position="99"/>
    </location>
</feature>
<dbReference type="EMBL" id="HACM01005291">
    <property type="protein sequence ID" value="CRZ05733.1"/>
    <property type="molecule type" value="Transcribed_RNA"/>
</dbReference>
<reference evidence="4" key="1">
    <citation type="submission" date="2015-04" db="EMBL/GenBank/DDBJ databases">
        <title>The genome sequence of the plant pathogenic Rhizarian Plasmodiophora brassicae reveals insights in its biotrophic life cycle and the origin of chitin synthesis.</title>
        <authorList>
            <person name="Schwelm A."/>
            <person name="Fogelqvist J."/>
            <person name="Knaust A."/>
            <person name="Julke S."/>
            <person name="Lilja T."/>
            <person name="Dhandapani V."/>
            <person name="Bonilla-Rosso G."/>
            <person name="Karlsson M."/>
            <person name="Shevchenko A."/>
            <person name="Choi S.R."/>
            <person name="Kim H.G."/>
            <person name="Park J.Y."/>
            <person name="Lim Y.P."/>
            <person name="Ludwig-Muller J."/>
            <person name="Dixelius C."/>
        </authorList>
    </citation>
    <scope>NUCLEOTIDE SEQUENCE</scope>
    <source>
        <tissue evidence="4">Potato root galls</tissue>
    </source>
</reference>
<dbReference type="GO" id="GO:0098826">
    <property type="term" value="C:endoplasmic reticulum tubular network membrane"/>
    <property type="evidence" value="ECO:0007669"/>
    <property type="project" value="UniProtKB-UniRule"/>
</dbReference>
<comment type="subcellular location">
    <subcellularLocation>
        <location evidence="1">Endoplasmic reticulum membrane</location>
        <topology evidence="1">Multi-pass membrane protein</topology>
    </subcellularLocation>
</comment>
<feature type="non-terminal residue" evidence="4">
    <location>
        <position position="1"/>
    </location>
</feature>
<keyword evidence="1" id="KW-0862">Zinc</keyword>
<keyword evidence="1" id="KW-1133">Transmembrane helix</keyword>
<feature type="domain" description="Lunapark zinc ribbon" evidence="3">
    <location>
        <begin position="228"/>
        <end position="277"/>
    </location>
</feature>
<keyword evidence="1" id="KW-0479">Metal-binding</keyword>
<dbReference type="InterPro" id="IPR040115">
    <property type="entry name" value="Lnp"/>
</dbReference>
<sequence>RLPALQICYRKSLVDTRPTSSLVGRHSTDTMGLWSWARTWRHKPDPVTDYEQMFRTNDEHIQTTVRDIRRSKRLVREWRRRVLVYGGASLMALSAVEYTRRPRRIATPFIVELITVFTLFPALVYGAVRSVEWFFTRRISRLEERLEELKTSQDDKVAEFKKFTNFTKLRELVSKYDDAPDLDLAAEVEVHHDPSLTSPGNMSQAATTDSGRSGFEDISRIGRDRGLVDRICDYLLADGPSNRYALICYYCYTHNGLVVREDLDRIRYMCSYCGVLNERAPPSTSPEGDSSILPWDHAPDTEPSTTEPKDQEYIQSVVESEVQEPRIVDEPLDVKPDEFSEPPSPPSPD</sequence>